<evidence type="ECO:0000259" key="3">
    <source>
        <dbReference type="Pfam" id="PF04608"/>
    </source>
</evidence>
<keyword evidence="1" id="KW-1003">Cell membrane</keyword>
<keyword evidence="1" id="KW-0595">Phospholipid degradation</keyword>
<dbReference type="PANTHER" id="PTHR36305:SF1">
    <property type="entry name" value="PHOSPHATIDYLGLYCEROPHOSPHATASE A"/>
    <property type="match status" value="1"/>
</dbReference>
<feature type="transmembrane region" description="Helical" evidence="2">
    <location>
        <begin position="18"/>
        <end position="46"/>
    </location>
</feature>
<comment type="pathway">
    <text evidence="1">Phospholipid metabolism; phosphatidylglycerol biosynthesis; phosphatidylglycerol from CDP-diacylglycerol: step 2/2.</text>
</comment>
<feature type="domain" description="YutG/PgpA" evidence="3">
    <location>
        <begin position="18"/>
        <end position="157"/>
    </location>
</feature>
<organism evidence="4 5">
    <name type="scientific">Tahibacter soli</name>
    <dbReference type="NCBI Taxonomy" id="2983605"/>
    <lineage>
        <taxon>Bacteria</taxon>
        <taxon>Pseudomonadati</taxon>
        <taxon>Pseudomonadota</taxon>
        <taxon>Gammaproteobacteria</taxon>
        <taxon>Lysobacterales</taxon>
        <taxon>Rhodanobacteraceae</taxon>
        <taxon>Tahibacter</taxon>
    </lineage>
</organism>
<dbReference type="GO" id="GO:0009395">
    <property type="term" value="P:phospholipid catabolic process"/>
    <property type="evidence" value="ECO:0007669"/>
    <property type="project" value="UniProtKB-KW"/>
</dbReference>
<dbReference type="SUPFAM" id="SSF101307">
    <property type="entry name" value="YutG-like"/>
    <property type="match status" value="1"/>
</dbReference>
<dbReference type="EC" id="3.1.3.27" evidence="1"/>
<comment type="subcellular location">
    <subcellularLocation>
        <location evidence="1">Cell inner membrane</location>
        <topology evidence="1">Multi-pass membrane protein</topology>
    </subcellularLocation>
</comment>
<comment type="catalytic activity">
    <reaction evidence="1">
        <text>a 1,2-diacyl-sn-glycero-3-phospho-(1'-sn-glycero-3'-phosphate) + H2O = a 1,2-diacyl-sn-glycero-3-phospho-(1'-sn-glycerol) + phosphate</text>
        <dbReference type="Rhea" id="RHEA:33751"/>
        <dbReference type="ChEBI" id="CHEBI:15377"/>
        <dbReference type="ChEBI" id="CHEBI:43474"/>
        <dbReference type="ChEBI" id="CHEBI:60110"/>
        <dbReference type="ChEBI" id="CHEBI:64716"/>
        <dbReference type="EC" id="3.1.3.27"/>
    </reaction>
</comment>
<keyword evidence="1 2" id="KW-0812">Transmembrane</keyword>
<dbReference type="Proteomes" id="UP001139971">
    <property type="component" value="Unassembled WGS sequence"/>
</dbReference>
<dbReference type="GO" id="GO:0008962">
    <property type="term" value="F:phosphatidylglycerophosphatase activity"/>
    <property type="evidence" value="ECO:0007669"/>
    <property type="project" value="UniProtKB-EC"/>
</dbReference>
<dbReference type="InterPro" id="IPR036681">
    <property type="entry name" value="PgpA-like_sf"/>
</dbReference>
<sequence length="162" mass="17116">MSLDAAQRRALLAHPAGWIATGFGAGLAPVAPGTVGSAVALIPYWLWLRDLPLAGYFVAVALVFALGIAASRIVVARTGVQDPGFVVVDEFVGQWLALALAPPAWWWILVGFILFRIFDVWKPWPVSWADRNVHGGLGVMLDDALAGVMAGAVLAAVAHVVP</sequence>
<proteinExistence type="predicted"/>
<keyword evidence="2" id="KW-1133">Transmembrane helix</keyword>
<name>A0A9X3YLS7_9GAMM</name>
<dbReference type="CDD" id="cd06971">
    <property type="entry name" value="PgpA"/>
    <property type="match status" value="1"/>
</dbReference>
<comment type="cofactor">
    <cofactor evidence="1">
        <name>Mg(2+)</name>
        <dbReference type="ChEBI" id="CHEBI:18420"/>
    </cofactor>
</comment>
<dbReference type="RefSeq" id="WP_263541077.1">
    <property type="nucleotide sequence ID" value="NZ_JAOVZO020000019.1"/>
</dbReference>
<reference evidence="4" key="1">
    <citation type="submission" date="2023-02" db="EMBL/GenBank/DDBJ databases">
        <title>Tahibacter soli sp. nov. isolated from soil.</title>
        <authorList>
            <person name="Baek J.H."/>
            <person name="Lee J.K."/>
            <person name="Choi D.G."/>
            <person name="Jeon C.O."/>
        </authorList>
    </citation>
    <scope>NUCLEOTIDE SEQUENCE</scope>
    <source>
        <strain evidence="4">BL</strain>
    </source>
</reference>
<comment type="function">
    <text evidence="1">Lipid phosphatase which dephosphorylates phosphatidylglycerophosphate (PGP) to phosphatidylglycerol (PG).</text>
</comment>
<keyword evidence="5" id="KW-1185">Reference proteome</keyword>
<keyword evidence="1" id="KW-0378">Hydrolase</keyword>
<evidence type="ECO:0000256" key="2">
    <source>
        <dbReference type="SAM" id="Phobius"/>
    </source>
</evidence>
<dbReference type="GO" id="GO:0046872">
    <property type="term" value="F:metal ion binding"/>
    <property type="evidence" value="ECO:0007669"/>
    <property type="project" value="UniProtKB-KW"/>
</dbReference>
<keyword evidence="1" id="KW-1208">Phospholipid metabolism</keyword>
<dbReference type="PIRSF" id="PIRSF006162">
    <property type="entry name" value="PgpA"/>
    <property type="match status" value="1"/>
</dbReference>
<dbReference type="AlphaFoldDB" id="A0A9X3YLS7"/>
<keyword evidence="1" id="KW-0443">Lipid metabolism</keyword>
<feature type="transmembrane region" description="Helical" evidence="2">
    <location>
        <begin position="139"/>
        <end position="161"/>
    </location>
</feature>
<keyword evidence="1" id="KW-0997">Cell inner membrane</keyword>
<feature type="transmembrane region" description="Helical" evidence="2">
    <location>
        <begin position="53"/>
        <end position="75"/>
    </location>
</feature>
<dbReference type="EMBL" id="JAOVZO020000019">
    <property type="protein sequence ID" value="MDC8014679.1"/>
    <property type="molecule type" value="Genomic_DNA"/>
</dbReference>
<dbReference type="PANTHER" id="PTHR36305">
    <property type="entry name" value="PHOSPHATIDYLGLYCEROPHOSPHATASE A"/>
    <property type="match status" value="1"/>
</dbReference>
<feature type="transmembrane region" description="Helical" evidence="2">
    <location>
        <begin position="95"/>
        <end position="118"/>
    </location>
</feature>
<keyword evidence="1 2" id="KW-0472">Membrane</keyword>
<dbReference type="GO" id="GO:0005886">
    <property type="term" value="C:plasma membrane"/>
    <property type="evidence" value="ECO:0007669"/>
    <property type="project" value="UniProtKB-SubCell"/>
</dbReference>
<keyword evidence="1" id="KW-0460">Magnesium</keyword>
<evidence type="ECO:0000313" key="4">
    <source>
        <dbReference type="EMBL" id="MDC8014679.1"/>
    </source>
</evidence>
<dbReference type="InterPro" id="IPR026037">
    <property type="entry name" value="PgpA"/>
</dbReference>
<keyword evidence="1" id="KW-0479">Metal-binding</keyword>
<evidence type="ECO:0000313" key="5">
    <source>
        <dbReference type="Proteomes" id="UP001139971"/>
    </source>
</evidence>
<accession>A0A9X3YLS7</accession>
<dbReference type="InterPro" id="IPR007686">
    <property type="entry name" value="YutG/PgpA"/>
</dbReference>
<keyword evidence="1" id="KW-0442">Lipid degradation</keyword>
<comment type="caution">
    <text evidence="4">The sequence shown here is derived from an EMBL/GenBank/DDBJ whole genome shotgun (WGS) entry which is preliminary data.</text>
</comment>
<evidence type="ECO:0000256" key="1">
    <source>
        <dbReference type="PIRNR" id="PIRNR006162"/>
    </source>
</evidence>
<gene>
    <name evidence="4" type="ORF">OD750_019210</name>
</gene>
<dbReference type="Pfam" id="PF04608">
    <property type="entry name" value="PgpA"/>
    <property type="match status" value="1"/>
</dbReference>
<protein>
    <recommendedName>
        <fullName evidence="1">Phosphatidylglycerophosphatase A</fullName>
        <ecNumber evidence="1">3.1.3.27</ecNumber>
    </recommendedName>
    <alternativeName>
        <fullName evidence="1">Phosphatidylglycerolphosphate phosphatase A</fullName>
    </alternativeName>
</protein>